<dbReference type="AlphaFoldDB" id="A0A1H3X3X0"/>
<accession>A0A1H3X3X0</accession>
<evidence type="ECO:0000256" key="4">
    <source>
        <dbReference type="ARBA" id="ARBA00022692"/>
    </source>
</evidence>
<keyword evidence="4 7" id="KW-0812">Transmembrane</keyword>
<gene>
    <name evidence="9" type="ORF">SAMN05660420_00814</name>
</gene>
<feature type="transmembrane region" description="Helical" evidence="7">
    <location>
        <begin position="13"/>
        <end position="43"/>
    </location>
</feature>
<keyword evidence="6 7" id="KW-0472">Membrane</keyword>
<keyword evidence="10" id="KW-1185">Reference proteome</keyword>
<evidence type="ECO:0000256" key="5">
    <source>
        <dbReference type="ARBA" id="ARBA00022989"/>
    </source>
</evidence>
<evidence type="ECO:0000313" key="10">
    <source>
        <dbReference type="Proteomes" id="UP000199409"/>
    </source>
</evidence>
<keyword evidence="3" id="KW-1003">Cell membrane</keyword>
<dbReference type="SUPFAM" id="SSF161098">
    <property type="entry name" value="MetI-like"/>
    <property type="match status" value="1"/>
</dbReference>
<feature type="transmembrane region" description="Helical" evidence="7">
    <location>
        <begin position="55"/>
        <end position="76"/>
    </location>
</feature>
<name>A0A1H3X3X0_9BACT</name>
<comment type="similarity">
    <text evidence="7">Belongs to the binding-protein-dependent transport system permease family.</text>
</comment>
<dbReference type="Gene3D" id="1.10.3720.10">
    <property type="entry name" value="MetI-like"/>
    <property type="match status" value="1"/>
</dbReference>
<dbReference type="GO" id="GO:0005886">
    <property type="term" value="C:plasma membrane"/>
    <property type="evidence" value="ECO:0007669"/>
    <property type="project" value="UniProtKB-SubCell"/>
</dbReference>
<protein>
    <submittedName>
        <fullName evidence="9">Molybdate transport system permease protein</fullName>
    </submittedName>
</protein>
<dbReference type="RefSeq" id="WP_092344989.1">
    <property type="nucleotide sequence ID" value="NZ_FNQN01000002.1"/>
</dbReference>
<evidence type="ECO:0000313" key="9">
    <source>
        <dbReference type="EMBL" id="SDZ94115.1"/>
    </source>
</evidence>
<evidence type="ECO:0000256" key="6">
    <source>
        <dbReference type="ARBA" id="ARBA00023136"/>
    </source>
</evidence>
<dbReference type="STRING" id="37625.SAMN05660420_00814"/>
<dbReference type="GO" id="GO:0055085">
    <property type="term" value="P:transmembrane transport"/>
    <property type="evidence" value="ECO:0007669"/>
    <property type="project" value="InterPro"/>
</dbReference>
<feature type="transmembrane region" description="Helical" evidence="7">
    <location>
        <begin position="91"/>
        <end position="111"/>
    </location>
</feature>
<evidence type="ECO:0000256" key="2">
    <source>
        <dbReference type="ARBA" id="ARBA00022448"/>
    </source>
</evidence>
<feature type="transmembrane region" description="Helical" evidence="7">
    <location>
        <begin position="197"/>
        <end position="218"/>
    </location>
</feature>
<evidence type="ECO:0000259" key="8">
    <source>
        <dbReference type="PROSITE" id="PS50928"/>
    </source>
</evidence>
<dbReference type="PROSITE" id="PS50928">
    <property type="entry name" value="ABC_TM1"/>
    <property type="match status" value="1"/>
</dbReference>
<dbReference type="EMBL" id="FNQN01000002">
    <property type="protein sequence ID" value="SDZ94115.1"/>
    <property type="molecule type" value="Genomic_DNA"/>
</dbReference>
<keyword evidence="2 7" id="KW-0813">Transport</keyword>
<dbReference type="PANTHER" id="PTHR30183:SF3">
    <property type="entry name" value="MOLYBDENUM TRANSPORT SYSTEM PERMEASE PROTEIN MODB"/>
    <property type="match status" value="1"/>
</dbReference>
<evidence type="ECO:0000256" key="1">
    <source>
        <dbReference type="ARBA" id="ARBA00004651"/>
    </source>
</evidence>
<dbReference type="Pfam" id="PF00528">
    <property type="entry name" value="BPD_transp_1"/>
    <property type="match status" value="1"/>
</dbReference>
<dbReference type="InterPro" id="IPR035906">
    <property type="entry name" value="MetI-like_sf"/>
</dbReference>
<sequence length="224" mass="23756">MDRILELLSDKDLAFTIALTAKTCCIAVALHAIFGLLIGYYLARKKSFCAALIDLMVTLPLVFPPIGTGFILLLMFGRNGVLGKLGITPEIIFTEAGVVTAAFIAGLPLVVKPIQSAIEKEVFKLAEAAKTLGKNEVQVFFLIVVPAVKRSLGAGLILAVGRSLGEVGITLMVGGNIIGKTNTISLEVYNSVMDADFLRAGVLCLILGSISVCVFFALRRLSAL</sequence>
<dbReference type="OrthoDB" id="9795403at2"/>
<dbReference type="PANTHER" id="PTHR30183">
    <property type="entry name" value="MOLYBDENUM TRANSPORT SYSTEM PERMEASE PROTEIN MODB"/>
    <property type="match status" value="1"/>
</dbReference>
<proteinExistence type="inferred from homology"/>
<comment type="subcellular location">
    <subcellularLocation>
        <location evidence="1 7">Cell membrane</location>
        <topology evidence="1 7">Multi-pass membrane protein</topology>
    </subcellularLocation>
</comment>
<dbReference type="CDD" id="cd06261">
    <property type="entry name" value="TM_PBP2"/>
    <property type="match status" value="1"/>
</dbReference>
<feature type="domain" description="ABC transmembrane type-1" evidence="8">
    <location>
        <begin position="17"/>
        <end position="216"/>
    </location>
</feature>
<evidence type="ECO:0000256" key="3">
    <source>
        <dbReference type="ARBA" id="ARBA00022475"/>
    </source>
</evidence>
<keyword evidence="5 7" id="KW-1133">Transmembrane helix</keyword>
<evidence type="ECO:0000256" key="7">
    <source>
        <dbReference type="RuleBase" id="RU363032"/>
    </source>
</evidence>
<dbReference type="Proteomes" id="UP000199409">
    <property type="component" value="Unassembled WGS sequence"/>
</dbReference>
<dbReference type="InterPro" id="IPR000515">
    <property type="entry name" value="MetI-like"/>
</dbReference>
<reference evidence="9 10" key="1">
    <citation type="submission" date="2016-10" db="EMBL/GenBank/DDBJ databases">
        <authorList>
            <person name="de Groot N.N."/>
        </authorList>
    </citation>
    <scope>NUCLEOTIDE SEQUENCE [LARGE SCALE GENOMIC DNA]</scope>
    <source>
        <strain evidence="9 10">DSM 7343</strain>
    </source>
</reference>
<feature type="transmembrane region" description="Helical" evidence="7">
    <location>
        <begin position="139"/>
        <end position="161"/>
    </location>
</feature>
<organism evidence="9 10">
    <name type="scientific">Desulfuromusa kysingii</name>
    <dbReference type="NCBI Taxonomy" id="37625"/>
    <lineage>
        <taxon>Bacteria</taxon>
        <taxon>Pseudomonadati</taxon>
        <taxon>Thermodesulfobacteriota</taxon>
        <taxon>Desulfuromonadia</taxon>
        <taxon>Desulfuromonadales</taxon>
        <taxon>Geopsychrobacteraceae</taxon>
        <taxon>Desulfuromusa</taxon>
    </lineage>
</organism>